<organism evidence="2 3">
    <name type="scientific">Pocillopora meandrina</name>
    <dbReference type="NCBI Taxonomy" id="46732"/>
    <lineage>
        <taxon>Eukaryota</taxon>
        <taxon>Metazoa</taxon>
        <taxon>Cnidaria</taxon>
        <taxon>Anthozoa</taxon>
        <taxon>Hexacorallia</taxon>
        <taxon>Scleractinia</taxon>
        <taxon>Astrocoeniina</taxon>
        <taxon>Pocilloporidae</taxon>
        <taxon>Pocillopora</taxon>
    </lineage>
</organism>
<keyword evidence="3" id="KW-1185">Reference proteome</keyword>
<evidence type="ECO:0000313" key="3">
    <source>
        <dbReference type="Proteomes" id="UP001159428"/>
    </source>
</evidence>
<evidence type="ECO:0000313" key="2">
    <source>
        <dbReference type="EMBL" id="CAH3041576.1"/>
    </source>
</evidence>
<dbReference type="InterPro" id="IPR052728">
    <property type="entry name" value="O2_lipid_transport_reg"/>
</dbReference>
<keyword evidence="1" id="KW-0812">Transmembrane</keyword>
<dbReference type="AlphaFoldDB" id="A0AAU9VWZ2"/>
<accession>A0AAU9VWZ2</accession>
<dbReference type="Proteomes" id="UP001159428">
    <property type="component" value="Unassembled WGS sequence"/>
</dbReference>
<feature type="transmembrane region" description="Helical" evidence="1">
    <location>
        <begin position="138"/>
        <end position="155"/>
    </location>
</feature>
<keyword evidence="1" id="KW-0472">Membrane</keyword>
<feature type="transmembrane region" description="Helical" evidence="1">
    <location>
        <begin position="58"/>
        <end position="79"/>
    </location>
</feature>
<keyword evidence="1" id="KW-1133">Transmembrane helix</keyword>
<evidence type="ECO:0000256" key="1">
    <source>
        <dbReference type="SAM" id="Phobius"/>
    </source>
</evidence>
<feature type="transmembrane region" description="Helical" evidence="1">
    <location>
        <begin position="19"/>
        <end position="37"/>
    </location>
</feature>
<reference evidence="2 3" key="1">
    <citation type="submission" date="2022-05" db="EMBL/GenBank/DDBJ databases">
        <authorList>
            <consortium name="Genoscope - CEA"/>
            <person name="William W."/>
        </authorList>
    </citation>
    <scope>NUCLEOTIDE SEQUENCE [LARGE SCALE GENOMIC DNA]</scope>
</reference>
<dbReference type="EMBL" id="CALNXJ010000006">
    <property type="protein sequence ID" value="CAH3041576.1"/>
    <property type="molecule type" value="Genomic_DNA"/>
</dbReference>
<feature type="non-terminal residue" evidence="2">
    <location>
        <position position="1"/>
    </location>
</feature>
<comment type="caution">
    <text evidence="2">The sequence shown here is derived from an EMBL/GenBank/DDBJ whole genome shotgun (WGS) entry which is preliminary data.</text>
</comment>
<name>A0AAU9VWZ2_9CNID</name>
<proteinExistence type="predicted"/>
<gene>
    <name evidence="2" type="ORF">PMEA_00029276</name>
</gene>
<dbReference type="PANTHER" id="PTHR11161:SF0">
    <property type="entry name" value="O-ACYLTRANSFERASE LIKE PROTEIN"/>
    <property type="match status" value="1"/>
</dbReference>
<feature type="transmembrane region" description="Helical" evidence="1">
    <location>
        <begin position="99"/>
        <end position="117"/>
    </location>
</feature>
<evidence type="ECO:0008006" key="4">
    <source>
        <dbReference type="Google" id="ProtNLM"/>
    </source>
</evidence>
<dbReference type="PANTHER" id="PTHR11161">
    <property type="entry name" value="O-ACYLTRANSFERASE"/>
    <property type="match status" value="1"/>
</dbReference>
<protein>
    <recommendedName>
        <fullName evidence="4">Acyltransferase 3 domain-containing protein</fullName>
    </recommendedName>
</protein>
<sequence>FNREPGRGSYTDLFYVKPYHRIAPYLVGIALGYMIHIKKKKESGKKTRCKIPRQVECLVSWFLGIALVVSAVYGVYTSYKEDGRPFNKAENIIYGTFRHFVWGLALAWVIYACNKGYGSLVNKFLSASYWIPLSRLTYGAYLLHAIVLIVYFGSLQHTTEYSDKNLAFYYVDVVAMSYAAAFILAIGVEFPTMQLENV</sequence>
<feature type="transmembrane region" description="Helical" evidence="1">
    <location>
        <begin position="167"/>
        <end position="188"/>
    </location>
</feature>